<comment type="domain">
    <text evidence="8">Domain I is involved in oligomerization and binding regulators, domain II is flexibile and of varying length in different bacteria, domain III forms the AAA+ region, while domain IV binds dsDNA.</text>
</comment>
<reference evidence="16" key="1">
    <citation type="submission" date="2017-02" db="EMBL/GenBank/DDBJ databases">
        <authorList>
            <person name="Varghese N."/>
            <person name="Submissions S."/>
        </authorList>
    </citation>
    <scope>NUCLEOTIDE SEQUENCE [LARGE SCALE GENOMIC DNA]</scope>
    <source>
        <strain evidence="16">ATCC 27094</strain>
    </source>
</reference>
<dbReference type="SMART" id="SM00382">
    <property type="entry name" value="AAA"/>
    <property type="match status" value="1"/>
</dbReference>
<feature type="region of interest" description="Disordered" evidence="12">
    <location>
        <begin position="1"/>
        <end position="20"/>
    </location>
</feature>
<evidence type="ECO:0000256" key="10">
    <source>
        <dbReference type="RuleBase" id="RU000577"/>
    </source>
</evidence>
<feature type="binding site" evidence="8">
    <location>
        <position position="205"/>
    </location>
    <ligand>
        <name>ATP</name>
        <dbReference type="ChEBI" id="CHEBI:30616"/>
    </ligand>
</feature>
<dbReference type="InterPro" id="IPR013317">
    <property type="entry name" value="DnaA_dom"/>
</dbReference>
<keyword evidence="5 8" id="KW-0067">ATP-binding</keyword>
<accession>A0A1T4PXM7</accession>
<dbReference type="InterPro" id="IPR038454">
    <property type="entry name" value="DnaA_N_sf"/>
</dbReference>
<feature type="region of interest" description="Domain I, interacts with DnaA modulators" evidence="8">
    <location>
        <begin position="1"/>
        <end position="119"/>
    </location>
</feature>
<dbReference type="InterPro" id="IPR024633">
    <property type="entry name" value="DnaA_N_dom"/>
</dbReference>
<dbReference type="Gene3D" id="3.40.50.300">
    <property type="entry name" value="P-loop containing nucleotide triphosphate hydrolases"/>
    <property type="match status" value="1"/>
</dbReference>
<dbReference type="GO" id="GO:0005737">
    <property type="term" value="C:cytoplasm"/>
    <property type="evidence" value="ECO:0007669"/>
    <property type="project" value="UniProtKB-SubCell"/>
</dbReference>
<comment type="caution">
    <text evidence="8">Lacks conserved residue(s) required for the propagation of feature annotation.</text>
</comment>
<evidence type="ECO:0000256" key="2">
    <source>
        <dbReference type="ARBA" id="ARBA00022490"/>
    </source>
</evidence>
<keyword evidence="4 8" id="KW-0547">Nucleotide-binding</keyword>
<dbReference type="Pfam" id="PF08299">
    <property type="entry name" value="Bac_DnaA_C"/>
    <property type="match status" value="1"/>
</dbReference>
<comment type="function">
    <text evidence="8 10">Plays an essential role in the initiation and regulation of chromosomal replication. ATP-DnaA binds to the origin of replication (oriC) to initiate formation of the DNA replication initiation complex once per cell cycle. Binds the DnaA box (a 9 base pair repeat at the origin) and separates the double-stranded (ds)DNA. Forms a right-handed helical filament on oriC DNA; dsDNA binds to the exterior of the filament while single-stranded (ss)DNA is stabiized in the filament's interior. The ATP-DnaA-oriC complex binds and stabilizes one strand of the AT-rich DNA unwinding element (DUE), permitting loading of DNA polymerase. After initiation quickly degrades to an ADP-DnaA complex that is not apt for DNA replication. Binds acidic phospholipids.</text>
</comment>
<dbReference type="Pfam" id="PF00308">
    <property type="entry name" value="Bac_DnaA"/>
    <property type="match status" value="1"/>
</dbReference>
<keyword evidence="2 8" id="KW-0963">Cytoplasm</keyword>
<dbReference type="InterPro" id="IPR001957">
    <property type="entry name" value="Chromosome_initiator_DnaA"/>
</dbReference>
<evidence type="ECO:0000256" key="7">
    <source>
        <dbReference type="ARBA" id="ARBA00023125"/>
    </source>
</evidence>
<dbReference type="InterPro" id="IPR018312">
    <property type="entry name" value="Chromosome_initiator_DnaA_CS"/>
</dbReference>
<evidence type="ECO:0000256" key="3">
    <source>
        <dbReference type="ARBA" id="ARBA00022705"/>
    </source>
</evidence>
<feature type="binding site" evidence="8">
    <location>
        <position position="207"/>
    </location>
    <ligand>
        <name>ATP</name>
        <dbReference type="ChEBI" id="CHEBI:30616"/>
    </ligand>
</feature>
<feature type="region of interest" description="Domain IV, binds dsDNA" evidence="8">
    <location>
        <begin position="378"/>
        <end position="497"/>
    </location>
</feature>
<evidence type="ECO:0000256" key="11">
    <source>
        <dbReference type="RuleBase" id="RU004227"/>
    </source>
</evidence>
<dbReference type="Gene3D" id="1.10.8.60">
    <property type="match status" value="1"/>
</dbReference>
<dbReference type="SMART" id="SM00760">
    <property type="entry name" value="Bac_DnaA_C"/>
    <property type="match status" value="1"/>
</dbReference>
<dbReference type="SUPFAM" id="SSF48295">
    <property type="entry name" value="TrpR-like"/>
    <property type="match status" value="1"/>
</dbReference>
<evidence type="ECO:0000256" key="6">
    <source>
        <dbReference type="ARBA" id="ARBA00023121"/>
    </source>
</evidence>
<dbReference type="CDD" id="cd06571">
    <property type="entry name" value="Bac_DnaA_C"/>
    <property type="match status" value="1"/>
</dbReference>
<keyword evidence="7 8" id="KW-0238">DNA-binding</keyword>
<feature type="binding site" evidence="8">
    <location>
        <position position="208"/>
    </location>
    <ligand>
        <name>ATP</name>
        <dbReference type="ChEBI" id="CHEBI:30616"/>
    </ligand>
</feature>
<keyword evidence="3 8" id="KW-0235">DNA replication</keyword>
<dbReference type="GO" id="GO:0006275">
    <property type="term" value="P:regulation of DNA replication"/>
    <property type="evidence" value="ECO:0007669"/>
    <property type="project" value="UniProtKB-UniRule"/>
</dbReference>
<dbReference type="CDD" id="cd00009">
    <property type="entry name" value="AAA"/>
    <property type="match status" value="1"/>
</dbReference>
<dbReference type="NCBIfam" id="TIGR00362">
    <property type="entry name" value="DnaA"/>
    <property type="match status" value="1"/>
</dbReference>
<sequence length="497" mass="56416">METELTRFQSPISGNDAAYNQKTMAGAEMDEGSRKELEAQWTRVCDRLRKEIGDKAFKTWFGEVELGELKAGKLRLYAPTRFVRDWVSRHYGDRVLAYWQAVSPEVSNVEVNLVPPPAPRRPNEIIAMPPVPAPQSSYQQPMPRLGPSIGRGVDEAFQGPEARYTFANFVVGKPNEFAYAAARNIAEQDRPLPERNPLYIFGGVGLGKTHLMHAIWHAIRERDPKTRVLYLTAESFVNRFIQALRTKNTGQFKELFRNVDVLMVDDVQFICGKEASQEEFFFTFNSLVEQNKQIVLSSEKPPSELQDIEERMRSRLGSGLVADIHSSTYELRLSILQTKAESARVPVPHAVLEFLAHKISTNIRELEGALNRVVAHGQLIGREITVEMAQDVLHDLLRQADRKVTVDEIQQRVAAHYNIKLAEMSSPRRARSVARPRQVAMYLAKQLTTLSLPQIGKRFGNRDHTTVMHAVRKIEELKISDLSIAEDVELLKRQLQG</sequence>
<dbReference type="PROSITE" id="PS01008">
    <property type="entry name" value="DNAA"/>
    <property type="match status" value="1"/>
</dbReference>
<evidence type="ECO:0000256" key="1">
    <source>
        <dbReference type="ARBA" id="ARBA00006583"/>
    </source>
</evidence>
<evidence type="ECO:0000256" key="4">
    <source>
        <dbReference type="ARBA" id="ARBA00022741"/>
    </source>
</evidence>
<dbReference type="PRINTS" id="PR00051">
    <property type="entry name" value="DNAA"/>
</dbReference>
<feature type="domain" description="AAA+ ATPase" evidence="13">
    <location>
        <begin position="194"/>
        <end position="325"/>
    </location>
</feature>
<evidence type="ECO:0000256" key="5">
    <source>
        <dbReference type="ARBA" id="ARBA00022840"/>
    </source>
</evidence>
<evidence type="ECO:0000256" key="8">
    <source>
        <dbReference type="HAMAP-Rule" id="MF_00377"/>
    </source>
</evidence>
<evidence type="ECO:0000313" key="16">
    <source>
        <dbReference type="Proteomes" id="UP000190092"/>
    </source>
</evidence>
<dbReference type="InterPro" id="IPR013159">
    <property type="entry name" value="DnaA_C"/>
</dbReference>
<protein>
    <recommendedName>
        <fullName evidence="8 9">Chromosomal replication initiator protein DnaA</fullName>
    </recommendedName>
</protein>
<feature type="domain" description="Chromosomal replication initiator DnaA C-terminal" evidence="14">
    <location>
        <begin position="405"/>
        <end position="474"/>
    </location>
</feature>
<dbReference type="SUPFAM" id="SSF52540">
    <property type="entry name" value="P-loop containing nucleoside triphosphate hydrolases"/>
    <property type="match status" value="1"/>
</dbReference>
<dbReference type="Gene3D" id="3.30.300.180">
    <property type="match status" value="1"/>
</dbReference>
<dbReference type="InterPro" id="IPR027417">
    <property type="entry name" value="P-loop_NTPase"/>
</dbReference>
<dbReference type="STRING" id="225324.SAMN02745126_03044"/>
<dbReference type="EMBL" id="FUWJ01000002">
    <property type="protein sequence ID" value="SJZ95718.1"/>
    <property type="molecule type" value="Genomic_DNA"/>
</dbReference>
<dbReference type="PANTHER" id="PTHR30050">
    <property type="entry name" value="CHROMOSOMAL REPLICATION INITIATOR PROTEIN DNAA"/>
    <property type="match status" value="1"/>
</dbReference>
<comment type="subcellular location">
    <subcellularLocation>
        <location evidence="8">Cytoplasm</location>
    </subcellularLocation>
</comment>
<dbReference type="InterPro" id="IPR010921">
    <property type="entry name" value="Trp_repressor/repl_initiator"/>
</dbReference>
<dbReference type="GO" id="GO:0006270">
    <property type="term" value="P:DNA replication initiation"/>
    <property type="evidence" value="ECO:0007669"/>
    <property type="project" value="UniProtKB-UniRule"/>
</dbReference>
<dbReference type="InterPro" id="IPR003593">
    <property type="entry name" value="AAA+_ATPase"/>
</dbReference>
<proteinExistence type="inferred from homology"/>
<evidence type="ECO:0000256" key="9">
    <source>
        <dbReference type="NCBIfam" id="TIGR00362"/>
    </source>
</evidence>
<dbReference type="FunFam" id="3.40.50.300:FF:000668">
    <property type="entry name" value="Chromosomal replication initiator protein DnaA"/>
    <property type="match status" value="1"/>
</dbReference>
<keyword evidence="6 8" id="KW-0446">Lipid-binding</keyword>
<evidence type="ECO:0000313" key="15">
    <source>
        <dbReference type="EMBL" id="SJZ95718.1"/>
    </source>
</evidence>
<dbReference type="GO" id="GO:0005524">
    <property type="term" value="F:ATP binding"/>
    <property type="evidence" value="ECO:0007669"/>
    <property type="project" value="UniProtKB-UniRule"/>
</dbReference>
<name>A0A1T4PXM7_9HYPH</name>
<evidence type="ECO:0000259" key="13">
    <source>
        <dbReference type="SMART" id="SM00382"/>
    </source>
</evidence>
<dbReference type="Pfam" id="PF11638">
    <property type="entry name" value="DnaA_N"/>
    <property type="match status" value="1"/>
</dbReference>
<dbReference type="AlphaFoldDB" id="A0A1T4PXM7"/>
<comment type="similarity">
    <text evidence="1 8 11">Belongs to the DnaA family.</text>
</comment>
<evidence type="ECO:0000259" key="14">
    <source>
        <dbReference type="SMART" id="SM00760"/>
    </source>
</evidence>
<organism evidence="15 16">
    <name type="scientific">Enhydrobacter aerosaccus</name>
    <dbReference type="NCBI Taxonomy" id="225324"/>
    <lineage>
        <taxon>Bacteria</taxon>
        <taxon>Pseudomonadati</taxon>
        <taxon>Pseudomonadota</taxon>
        <taxon>Alphaproteobacteria</taxon>
        <taxon>Hyphomicrobiales</taxon>
        <taxon>Enhydrobacter</taxon>
    </lineage>
</organism>
<gene>
    <name evidence="8" type="primary">dnaA</name>
    <name evidence="15" type="ORF">SAMN02745126_03044</name>
</gene>
<dbReference type="HAMAP" id="MF_00377">
    <property type="entry name" value="DnaA_bact"/>
    <property type="match status" value="1"/>
</dbReference>
<dbReference type="InterPro" id="IPR020591">
    <property type="entry name" value="Chromosome_initiator_DnaA-like"/>
</dbReference>
<dbReference type="GO" id="GO:0005886">
    <property type="term" value="C:plasma membrane"/>
    <property type="evidence" value="ECO:0007669"/>
    <property type="project" value="TreeGrafter"/>
</dbReference>
<evidence type="ECO:0000256" key="12">
    <source>
        <dbReference type="SAM" id="MobiDB-lite"/>
    </source>
</evidence>
<dbReference type="GO" id="GO:0003688">
    <property type="term" value="F:DNA replication origin binding"/>
    <property type="evidence" value="ECO:0007669"/>
    <property type="project" value="UniProtKB-UniRule"/>
</dbReference>
<dbReference type="Proteomes" id="UP000190092">
    <property type="component" value="Unassembled WGS sequence"/>
</dbReference>
<keyword evidence="16" id="KW-1185">Reference proteome</keyword>
<dbReference type="Gene3D" id="1.10.1750.10">
    <property type="match status" value="1"/>
</dbReference>
<dbReference type="GO" id="GO:0008289">
    <property type="term" value="F:lipid binding"/>
    <property type="evidence" value="ECO:0007669"/>
    <property type="project" value="UniProtKB-KW"/>
</dbReference>
<comment type="subunit">
    <text evidence="8">Oligomerizes as a right-handed, spiral filament on DNA at oriC.</text>
</comment>
<feature type="binding site" evidence="8">
    <location>
        <position position="209"/>
    </location>
    <ligand>
        <name>ATP</name>
        <dbReference type="ChEBI" id="CHEBI:30616"/>
    </ligand>
</feature>
<dbReference type="PANTHER" id="PTHR30050:SF2">
    <property type="entry name" value="CHROMOSOMAL REPLICATION INITIATOR PROTEIN DNAA"/>
    <property type="match status" value="1"/>
</dbReference>